<keyword evidence="2" id="KW-0560">Oxidoreductase</keyword>
<dbReference type="InterPro" id="IPR051545">
    <property type="entry name" value="NAD(P)H_dehydrogenase_qn"/>
</dbReference>
<dbReference type="RefSeq" id="WP_252442781.1">
    <property type="nucleotide sequence ID" value="NZ_JAMWYK010000002.1"/>
</dbReference>
<proteinExistence type="inferred from homology"/>
<evidence type="ECO:0000313" key="5">
    <source>
        <dbReference type="Proteomes" id="UP001523234"/>
    </source>
</evidence>
<dbReference type="InterPro" id="IPR029039">
    <property type="entry name" value="Flavoprotein-like_sf"/>
</dbReference>
<dbReference type="SUPFAM" id="SSF52218">
    <property type="entry name" value="Flavoproteins"/>
    <property type="match status" value="1"/>
</dbReference>
<sequence>MNILIIQGHPDDQSFTHANAMHSYEHLVEEGTQVQFIDLAIADFDPVLRYGHRVKMPEMDYITKLQQKIAWADRLCFFFPIWWGGEPSVLKGMLDRVLTPGFAYRQPNFRHLEGLLHGRTADLFLTSDRPAYFQRRFGSIVTHWRRDILGRVGIKLERTRILTGMCEMKDDRKKLAYMERCAQDIYKVAIKDSKEALVKIGAE</sequence>
<dbReference type="EMBL" id="JAMWYK010000002">
    <property type="protein sequence ID" value="MCO0832014.1"/>
    <property type="molecule type" value="Genomic_DNA"/>
</dbReference>
<accession>A0ABT0ZPU5</accession>
<name>A0ABT0ZPU5_9LACO</name>
<dbReference type="Proteomes" id="UP001523234">
    <property type="component" value="Unassembled WGS sequence"/>
</dbReference>
<evidence type="ECO:0000313" key="4">
    <source>
        <dbReference type="EMBL" id="MCO0832014.1"/>
    </source>
</evidence>
<evidence type="ECO:0000256" key="1">
    <source>
        <dbReference type="ARBA" id="ARBA00006252"/>
    </source>
</evidence>
<gene>
    <name evidence="4" type="ORF">NFX39_02755</name>
</gene>
<dbReference type="PANTHER" id="PTHR10204:SF34">
    <property type="entry name" value="NAD(P)H DEHYDROGENASE [QUINONE] 1 ISOFORM 1"/>
    <property type="match status" value="1"/>
</dbReference>
<dbReference type="PANTHER" id="PTHR10204">
    <property type="entry name" value="NAD P H OXIDOREDUCTASE-RELATED"/>
    <property type="match status" value="1"/>
</dbReference>
<dbReference type="Pfam" id="PF02525">
    <property type="entry name" value="Flavodoxin_2"/>
    <property type="match status" value="1"/>
</dbReference>
<feature type="domain" description="Flavodoxin-like fold" evidence="3">
    <location>
        <begin position="1"/>
        <end position="176"/>
    </location>
</feature>
<dbReference type="Gene3D" id="3.40.50.360">
    <property type="match status" value="1"/>
</dbReference>
<evidence type="ECO:0000256" key="2">
    <source>
        <dbReference type="ARBA" id="ARBA00023002"/>
    </source>
</evidence>
<organism evidence="4 5">
    <name type="scientific">Fructobacillus apis</name>
    <dbReference type="NCBI Taxonomy" id="2935017"/>
    <lineage>
        <taxon>Bacteria</taxon>
        <taxon>Bacillati</taxon>
        <taxon>Bacillota</taxon>
        <taxon>Bacilli</taxon>
        <taxon>Lactobacillales</taxon>
        <taxon>Lactobacillaceae</taxon>
        <taxon>Fructobacillus</taxon>
    </lineage>
</organism>
<protein>
    <submittedName>
        <fullName evidence="4">NAD(P)H-dependent oxidoreductase</fullName>
    </submittedName>
</protein>
<reference evidence="4 5" key="1">
    <citation type="submission" date="2022-06" db="EMBL/GenBank/DDBJ databases">
        <title>Fructobacillus taiwanensis sp. nov., isolated from the honeybee.</title>
        <authorList>
            <person name="Chen Y.-S."/>
            <person name="Wang L.-T."/>
            <person name="Lee Y.-S."/>
            <person name="Chang Y.-C."/>
            <person name="Wu H.-C."/>
            <person name="Liao C.-Y."/>
            <person name="Chen W.-H."/>
            <person name="Deng J.-N."/>
            <person name="Wang Y.-H."/>
        </authorList>
    </citation>
    <scope>NUCLEOTIDE SEQUENCE [LARGE SCALE GENOMIC DNA]</scope>
    <source>
        <strain evidence="4 5">W13</strain>
    </source>
</reference>
<keyword evidence="5" id="KW-1185">Reference proteome</keyword>
<comment type="similarity">
    <text evidence="1">Belongs to the NAD(P)H dehydrogenase (quinone) family.</text>
</comment>
<dbReference type="InterPro" id="IPR003680">
    <property type="entry name" value="Flavodoxin_fold"/>
</dbReference>
<evidence type="ECO:0000259" key="3">
    <source>
        <dbReference type="Pfam" id="PF02525"/>
    </source>
</evidence>
<comment type="caution">
    <text evidence="4">The sequence shown here is derived from an EMBL/GenBank/DDBJ whole genome shotgun (WGS) entry which is preliminary data.</text>
</comment>